<feature type="compositionally biased region" description="Basic residues" evidence="1">
    <location>
        <begin position="52"/>
        <end position="62"/>
    </location>
</feature>
<keyword evidence="2" id="KW-1133">Transmembrane helix</keyword>
<keyword evidence="2" id="KW-0812">Transmembrane</keyword>
<evidence type="ECO:0000256" key="2">
    <source>
        <dbReference type="SAM" id="Phobius"/>
    </source>
</evidence>
<feature type="transmembrane region" description="Helical" evidence="2">
    <location>
        <begin position="70"/>
        <end position="92"/>
    </location>
</feature>
<dbReference type="EMBL" id="GL876967">
    <property type="protein sequence ID" value="KLU82888.1"/>
    <property type="molecule type" value="Genomic_DNA"/>
</dbReference>
<dbReference type="OrthoDB" id="194139at2759"/>
<name>A0A0H2TG27_MAGP6</name>
<reference evidence="3" key="1">
    <citation type="submission" date="2010-05" db="EMBL/GenBank/DDBJ databases">
        <title>The Genome Sequence of Magnaporthe poae strain ATCC 64411.</title>
        <authorList>
            <consortium name="The Broad Institute Genome Sequencing Platform"/>
            <consortium name="Broad Institute Genome Sequencing Center for Infectious Disease"/>
            <person name="Ma L.-J."/>
            <person name="Dead R."/>
            <person name="Young S."/>
            <person name="Zeng Q."/>
            <person name="Koehrsen M."/>
            <person name="Alvarado L."/>
            <person name="Berlin A."/>
            <person name="Chapman S.B."/>
            <person name="Chen Z."/>
            <person name="Freedman E."/>
            <person name="Gellesch M."/>
            <person name="Goldberg J."/>
            <person name="Griggs A."/>
            <person name="Gujja S."/>
            <person name="Heilman E.R."/>
            <person name="Heiman D."/>
            <person name="Hepburn T."/>
            <person name="Howarth C."/>
            <person name="Jen D."/>
            <person name="Larson L."/>
            <person name="Mehta T."/>
            <person name="Neiman D."/>
            <person name="Pearson M."/>
            <person name="Roberts A."/>
            <person name="Saif S."/>
            <person name="Shea T."/>
            <person name="Shenoy N."/>
            <person name="Sisk P."/>
            <person name="Stolte C."/>
            <person name="Sykes S."/>
            <person name="Walk T."/>
            <person name="White J."/>
            <person name="Yandava C."/>
            <person name="Haas B."/>
            <person name="Nusbaum C."/>
            <person name="Birren B."/>
        </authorList>
    </citation>
    <scope>NUCLEOTIDE SEQUENCE</scope>
    <source>
        <strain evidence="3">ATCC 64411</strain>
    </source>
</reference>
<evidence type="ECO:0000256" key="1">
    <source>
        <dbReference type="SAM" id="MobiDB-lite"/>
    </source>
</evidence>
<evidence type="ECO:0000313" key="3">
    <source>
        <dbReference type="EMBL" id="KLU82888.1"/>
    </source>
</evidence>
<protein>
    <submittedName>
        <fullName evidence="3">Uncharacterized protein</fullName>
    </submittedName>
</protein>
<feature type="region of interest" description="Disordered" evidence="1">
    <location>
        <begin position="1"/>
        <end position="62"/>
    </location>
</feature>
<organism evidence="3">
    <name type="scientific">Magnaporthiopsis poae (strain ATCC 64411 / 73-15)</name>
    <name type="common">Kentucky bluegrass fungus</name>
    <name type="synonym">Magnaporthe poae</name>
    <dbReference type="NCBI Taxonomy" id="644358"/>
    <lineage>
        <taxon>Eukaryota</taxon>
        <taxon>Fungi</taxon>
        <taxon>Dikarya</taxon>
        <taxon>Ascomycota</taxon>
        <taxon>Pezizomycotina</taxon>
        <taxon>Sordariomycetes</taxon>
        <taxon>Sordariomycetidae</taxon>
        <taxon>Magnaporthales</taxon>
        <taxon>Magnaporthaceae</taxon>
        <taxon>Magnaporthiopsis</taxon>
    </lineage>
</organism>
<gene>
    <name evidence="3" type="ORF">MAPG_01956</name>
</gene>
<proteinExistence type="predicted"/>
<keyword evidence="2" id="KW-0472">Membrane</keyword>
<dbReference type="VEuPathDB" id="FungiDB:MAPG_01956"/>
<sequence length="123" mass="12959">MGEQGSARLARVIRRDESTPLLSSSSSAAAGPSVRATSPPLPPPSHQDAGGRRKQHHPFQKPARLYRRRVLVTLFAVIILIELGNVVIQAPINAIMEDNICRSHLGSGVGGGPAADRGANANP</sequence>
<feature type="non-terminal residue" evidence="3">
    <location>
        <position position="123"/>
    </location>
</feature>
<dbReference type="AlphaFoldDB" id="A0A0H2TG27"/>
<accession>A0A0H2TG27</accession>
<reference evidence="3" key="2">
    <citation type="submission" date="2011-03" db="EMBL/GenBank/DDBJ databases">
        <title>Annotation of Magnaporthe poae ATCC 64411.</title>
        <authorList>
            <person name="Ma L.-J."/>
            <person name="Dead R."/>
            <person name="Young S.K."/>
            <person name="Zeng Q."/>
            <person name="Gargeya S."/>
            <person name="Fitzgerald M."/>
            <person name="Haas B."/>
            <person name="Abouelleil A."/>
            <person name="Alvarado L."/>
            <person name="Arachchi H.M."/>
            <person name="Berlin A."/>
            <person name="Brown A."/>
            <person name="Chapman S.B."/>
            <person name="Chen Z."/>
            <person name="Dunbar C."/>
            <person name="Freedman E."/>
            <person name="Gearin G."/>
            <person name="Gellesch M."/>
            <person name="Goldberg J."/>
            <person name="Griggs A."/>
            <person name="Gujja S."/>
            <person name="Heiman D."/>
            <person name="Howarth C."/>
            <person name="Larson L."/>
            <person name="Lui A."/>
            <person name="MacDonald P.J.P."/>
            <person name="Mehta T."/>
            <person name="Montmayeur A."/>
            <person name="Murphy C."/>
            <person name="Neiman D."/>
            <person name="Pearson M."/>
            <person name="Priest M."/>
            <person name="Roberts A."/>
            <person name="Saif S."/>
            <person name="Shea T."/>
            <person name="Shenoy N."/>
            <person name="Sisk P."/>
            <person name="Stolte C."/>
            <person name="Sykes S."/>
            <person name="Yandava C."/>
            <person name="Wortman J."/>
            <person name="Nusbaum C."/>
            <person name="Birren B."/>
        </authorList>
    </citation>
    <scope>NUCLEOTIDE SEQUENCE</scope>
    <source>
        <strain evidence="3">ATCC 64411</strain>
    </source>
</reference>